<dbReference type="Proteomes" id="UP000183585">
    <property type="component" value="Unassembled WGS sequence"/>
</dbReference>
<reference evidence="3" key="1">
    <citation type="submission" date="2016-06" db="EMBL/GenBank/DDBJ databases">
        <authorList>
            <person name="Varghese N."/>
            <person name="Submissions Spin"/>
        </authorList>
    </citation>
    <scope>NUCLEOTIDE SEQUENCE [LARGE SCALE GENOMIC DNA]</scope>
    <source>
        <strain evidence="3">DSM 43168</strain>
    </source>
</reference>
<protein>
    <submittedName>
        <fullName evidence="2">Uncharacterized protein</fullName>
    </submittedName>
</protein>
<dbReference type="RefSeq" id="WP_074476592.1">
    <property type="nucleotide sequence ID" value="NZ_FMCT01000011.1"/>
</dbReference>
<dbReference type="AlphaFoldDB" id="A0A1C5A3W3"/>
<evidence type="ECO:0000256" key="1">
    <source>
        <dbReference type="SAM" id="Phobius"/>
    </source>
</evidence>
<evidence type="ECO:0000313" key="3">
    <source>
        <dbReference type="Proteomes" id="UP000183585"/>
    </source>
</evidence>
<gene>
    <name evidence="2" type="ORF">GA0070563_11163</name>
</gene>
<dbReference type="EMBL" id="FMCT01000011">
    <property type="protein sequence ID" value="SCF39771.1"/>
    <property type="molecule type" value="Genomic_DNA"/>
</dbReference>
<keyword evidence="1" id="KW-0812">Transmembrane</keyword>
<feature type="transmembrane region" description="Helical" evidence="1">
    <location>
        <begin position="34"/>
        <end position="54"/>
    </location>
</feature>
<keyword evidence="3" id="KW-1185">Reference proteome</keyword>
<organism evidence="2 3">
    <name type="scientific">Micromonospora carbonacea</name>
    <dbReference type="NCBI Taxonomy" id="47853"/>
    <lineage>
        <taxon>Bacteria</taxon>
        <taxon>Bacillati</taxon>
        <taxon>Actinomycetota</taxon>
        <taxon>Actinomycetes</taxon>
        <taxon>Micromonosporales</taxon>
        <taxon>Micromonosporaceae</taxon>
        <taxon>Micromonospora</taxon>
    </lineage>
</organism>
<accession>A0A1C5A3W3</accession>
<evidence type="ECO:0000313" key="2">
    <source>
        <dbReference type="EMBL" id="SCF39771.1"/>
    </source>
</evidence>
<name>A0A1C5A3W3_9ACTN</name>
<proteinExistence type="predicted"/>
<keyword evidence="1" id="KW-0472">Membrane</keyword>
<sequence length="107" mass="11216">MHRLGANVAATAAPVLLAAIVGHCLTSPKLPLEVLAAILVDLVLWGAVACHYLASRLSNTAGPARLRSEVAQLIAEELGTRESVLSQGYAEGYVDGIARRQEGTARN</sequence>
<keyword evidence="1" id="KW-1133">Transmembrane helix</keyword>